<dbReference type="SMART" id="SM00896">
    <property type="entry name" value="FDX-ACB"/>
    <property type="match status" value="1"/>
</dbReference>
<dbReference type="EC" id="6.1.1.20" evidence="2"/>
<reference evidence="2" key="1">
    <citation type="submission" date="2010-07" db="EMBL/GenBank/DDBJ databases">
        <authorList>
            <consortium name="CONSOLIDER consortium CSD2007-00005"/>
            <person name="Guazzaroni M.-E."/>
            <person name="Richter M."/>
            <person name="Garcia-Salamanca A."/>
            <person name="Yarza P."/>
            <person name="Ferrer M."/>
        </authorList>
    </citation>
    <scope>NUCLEOTIDE SEQUENCE</scope>
</reference>
<name>D9PMV5_9ZZZZ</name>
<keyword evidence="2" id="KW-0436">Ligase</keyword>
<keyword evidence="2" id="KW-0030">Aminoacyl-tRNA synthetase</keyword>
<feature type="domain" description="FDX-ACB" evidence="1">
    <location>
        <begin position="1"/>
        <end position="86"/>
    </location>
</feature>
<proteinExistence type="predicted"/>
<evidence type="ECO:0000313" key="2">
    <source>
        <dbReference type="EMBL" id="EFK95110.1"/>
    </source>
</evidence>
<evidence type="ECO:0000259" key="1">
    <source>
        <dbReference type="PROSITE" id="PS51447"/>
    </source>
</evidence>
<gene>
    <name evidence="2" type="ORF">LDC_2884</name>
</gene>
<dbReference type="Gene3D" id="3.30.70.380">
    <property type="entry name" value="Ferrodoxin-fold anticodon-binding domain"/>
    <property type="match status" value="1"/>
</dbReference>
<dbReference type="GO" id="GO:0004826">
    <property type="term" value="F:phenylalanine-tRNA ligase activity"/>
    <property type="evidence" value="ECO:0007669"/>
    <property type="project" value="UniProtKB-EC"/>
</dbReference>
<dbReference type="PROSITE" id="PS51447">
    <property type="entry name" value="FDX_ACB"/>
    <property type="match status" value="1"/>
</dbReference>
<comment type="caution">
    <text evidence="2">The sequence shown here is derived from an EMBL/GenBank/DDBJ whole genome shotgun (WGS) entry which is preliminary data.</text>
</comment>
<dbReference type="Pfam" id="PF03147">
    <property type="entry name" value="FDX-ACB"/>
    <property type="match status" value="1"/>
</dbReference>
<accession>D9PMV5</accession>
<reference evidence="2" key="2">
    <citation type="journal article" date="2011" name="Microb. Ecol.">
        <title>Taxonomic and Functional Metagenomic Profiling of the Microbial Community in the Anoxic Sediment of a Sub-saline Shallow Lake (Laguna de Carrizo, Central Spain).</title>
        <authorList>
            <person name="Ferrer M."/>
            <person name="Guazzaroni M.E."/>
            <person name="Richter M."/>
            <person name="Garcia-Salamanca A."/>
            <person name="Yarza P."/>
            <person name="Suarez-Suarez A."/>
            <person name="Solano J."/>
            <person name="Alcaide M."/>
            <person name="van Dillewijn P."/>
            <person name="Molina-Henares M.A."/>
            <person name="Lopez-Cortes N."/>
            <person name="Al-Ramahi Y."/>
            <person name="Guerrero C."/>
            <person name="Acosta A."/>
            <person name="de Eugenio L.I."/>
            <person name="Martinez V."/>
            <person name="Marques S."/>
            <person name="Rojo F."/>
            <person name="Santero E."/>
            <person name="Genilloud O."/>
            <person name="Perez-Perez J."/>
            <person name="Rossello-Mora R."/>
            <person name="Ramos J.L."/>
        </authorList>
    </citation>
    <scope>NUCLEOTIDE SEQUENCE</scope>
</reference>
<dbReference type="EMBL" id="ADZX01000884">
    <property type="protein sequence ID" value="EFK95110.1"/>
    <property type="molecule type" value="Genomic_DNA"/>
</dbReference>
<dbReference type="SUPFAM" id="SSF54991">
    <property type="entry name" value="Anticodon-binding domain of PheRS"/>
    <property type="match status" value="1"/>
</dbReference>
<protein>
    <submittedName>
        <fullName evidence="2">Protein containing Phenylalanyl-tRNA synthetase, beta subunit, ferrodoxin-fold anticodon-binding domain</fullName>
        <ecNumber evidence="2">6.1.1.20</ecNumber>
    </submittedName>
</protein>
<organism evidence="2">
    <name type="scientific">sediment metagenome</name>
    <dbReference type="NCBI Taxonomy" id="749907"/>
    <lineage>
        <taxon>unclassified sequences</taxon>
        <taxon>metagenomes</taxon>
        <taxon>ecological metagenomes</taxon>
    </lineage>
</organism>
<dbReference type="InterPro" id="IPR005121">
    <property type="entry name" value="Fdx_antiC-bd"/>
</dbReference>
<sequence length="86" mass="9346">MTRDLSFWIDAATEAAAQRAAFLAAGEPLLVELAVLEDFRDPKYVPAGQKGVLWTMTYRASDRTLTDAEADQAHQHVIAALAAAFP</sequence>
<dbReference type="AlphaFoldDB" id="D9PMV5"/>
<dbReference type="InterPro" id="IPR036690">
    <property type="entry name" value="Fdx_antiC-bd_sf"/>
</dbReference>
<feature type="non-terminal residue" evidence="2">
    <location>
        <position position="86"/>
    </location>
</feature>